<dbReference type="STRING" id="35128.B8LDG9"/>
<dbReference type="PANTHER" id="PTHR10961:SF7">
    <property type="entry name" value="FAD DEPENDENT OXIDOREDUCTASE DOMAIN-CONTAINING PROTEIN"/>
    <property type="match status" value="1"/>
</dbReference>
<organism evidence="7 8">
    <name type="scientific">Thalassiosira pseudonana</name>
    <name type="common">Marine diatom</name>
    <name type="synonym">Cyclotella nana</name>
    <dbReference type="NCBI Taxonomy" id="35128"/>
    <lineage>
        <taxon>Eukaryota</taxon>
        <taxon>Sar</taxon>
        <taxon>Stramenopiles</taxon>
        <taxon>Ochrophyta</taxon>
        <taxon>Bacillariophyta</taxon>
        <taxon>Coscinodiscophyceae</taxon>
        <taxon>Thalassiosirophycidae</taxon>
        <taxon>Thalassiosirales</taxon>
        <taxon>Thalassiosiraceae</taxon>
        <taxon>Thalassiosira</taxon>
    </lineage>
</organism>
<dbReference type="Pfam" id="PF01266">
    <property type="entry name" value="DAO"/>
    <property type="match status" value="1"/>
</dbReference>
<dbReference type="KEGG" id="tps:THAPSDRAFT_38272"/>
<evidence type="ECO:0000256" key="5">
    <source>
        <dbReference type="ARBA" id="ARBA00023002"/>
    </source>
</evidence>
<dbReference type="GO" id="GO:0050660">
    <property type="term" value="F:flavin adenine dinucleotide binding"/>
    <property type="evidence" value="ECO:0007669"/>
    <property type="project" value="InterPro"/>
</dbReference>
<protein>
    <submittedName>
        <fullName evidence="7">Oxidase</fullName>
        <ecNumber evidence="7">1.-.-.-</ecNumber>
        <ecNumber evidence="7">1.5.3.1</ecNumber>
    </submittedName>
</protein>
<feature type="domain" description="FAD dependent oxidoreductase" evidence="6">
    <location>
        <begin position="1"/>
        <end position="369"/>
    </location>
</feature>
<dbReference type="HOGENOM" id="CLU_007884_0_1_1"/>
<dbReference type="InParanoid" id="B8LDG9"/>
<dbReference type="InterPro" id="IPR006076">
    <property type="entry name" value="FAD-dep_OxRdtase"/>
</dbReference>
<evidence type="ECO:0000313" key="8">
    <source>
        <dbReference type="Proteomes" id="UP000001449"/>
    </source>
</evidence>
<reference evidence="7 8" key="2">
    <citation type="journal article" date="2008" name="Nature">
        <title>The Phaeodactylum genome reveals the evolutionary history of diatom genomes.</title>
        <authorList>
            <person name="Bowler C."/>
            <person name="Allen A.E."/>
            <person name="Badger J.H."/>
            <person name="Grimwood J."/>
            <person name="Jabbari K."/>
            <person name="Kuo A."/>
            <person name="Maheswari U."/>
            <person name="Martens C."/>
            <person name="Maumus F."/>
            <person name="Otillar R.P."/>
            <person name="Rayko E."/>
            <person name="Salamov A."/>
            <person name="Vandepoele K."/>
            <person name="Beszteri B."/>
            <person name="Gruber A."/>
            <person name="Heijde M."/>
            <person name="Katinka M."/>
            <person name="Mock T."/>
            <person name="Valentin K."/>
            <person name="Verret F."/>
            <person name="Berges J.A."/>
            <person name="Brownlee C."/>
            <person name="Cadoret J.P."/>
            <person name="Chiovitti A."/>
            <person name="Choi C.J."/>
            <person name="Coesel S."/>
            <person name="De Martino A."/>
            <person name="Detter J.C."/>
            <person name="Durkin C."/>
            <person name="Falciatore A."/>
            <person name="Fournet J."/>
            <person name="Haruta M."/>
            <person name="Huysman M.J."/>
            <person name="Jenkins B.D."/>
            <person name="Jiroutova K."/>
            <person name="Jorgensen R.E."/>
            <person name="Joubert Y."/>
            <person name="Kaplan A."/>
            <person name="Kroger N."/>
            <person name="Kroth P.G."/>
            <person name="La Roche J."/>
            <person name="Lindquist E."/>
            <person name="Lommer M."/>
            <person name="Martin-Jezequel V."/>
            <person name="Lopez P.J."/>
            <person name="Lucas S."/>
            <person name="Mangogna M."/>
            <person name="McGinnis K."/>
            <person name="Medlin L.K."/>
            <person name="Montsant A."/>
            <person name="Oudot-Le Secq M.P."/>
            <person name="Napoli C."/>
            <person name="Obornik M."/>
            <person name="Parker M.S."/>
            <person name="Petit J.L."/>
            <person name="Porcel B.M."/>
            <person name="Poulsen N."/>
            <person name="Robison M."/>
            <person name="Rychlewski L."/>
            <person name="Rynearson T.A."/>
            <person name="Schmutz J."/>
            <person name="Shapiro H."/>
            <person name="Siaut M."/>
            <person name="Stanley M."/>
            <person name="Sussman M.R."/>
            <person name="Taylor A.R."/>
            <person name="Vardi A."/>
            <person name="von Dassow P."/>
            <person name="Vyverman W."/>
            <person name="Willis A."/>
            <person name="Wyrwicz L.S."/>
            <person name="Rokhsar D.S."/>
            <person name="Weissenbach J."/>
            <person name="Armbrust E.V."/>
            <person name="Green B.R."/>
            <person name="Van de Peer Y."/>
            <person name="Grigoriev I.V."/>
        </authorList>
    </citation>
    <scope>NUCLEOTIDE SEQUENCE [LARGE SCALE GENOMIC DNA]</scope>
    <source>
        <strain evidence="7 8">CCMP1335</strain>
    </source>
</reference>
<dbReference type="GeneID" id="7444342"/>
<evidence type="ECO:0000259" key="6">
    <source>
        <dbReference type="Pfam" id="PF01266"/>
    </source>
</evidence>
<evidence type="ECO:0000313" key="7">
    <source>
        <dbReference type="EMBL" id="EED86809.1"/>
    </source>
</evidence>
<keyword evidence="3" id="KW-0285">Flavoprotein</keyword>
<dbReference type="RefSeq" id="XP_002297081.1">
    <property type="nucleotide sequence ID" value="XM_002297045.1"/>
</dbReference>
<dbReference type="EMBL" id="DS999419">
    <property type="protein sequence ID" value="EED86809.1"/>
    <property type="molecule type" value="Genomic_DNA"/>
</dbReference>
<evidence type="ECO:0000256" key="1">
    <source>
        <dbReference type="ARBA" id="ARBA00001974"/>
    </source>
</evidence>
<keyword evidence="5 7" id="KW-0560">Oxidoreductase</keyword>
<comment type="cofactor">
    <cofactor evidence="1">
        <name>FAD</name>
        <dbReference type="ChEBI" id="CHEBI:57692"/>
    </cofactor>
</comment>
<evidence type="ECO:0000256" key="4">
    <source>
        <dbReference type="ARBA" id="ARBA00022827"/>
    </source>
</evidence>
<keyword evidence="4" id="KW-0274">FAD</keyword>
<sequence length="403" mass="43001">LIVGGGLAGTATAFSLAEKGIKSTLVEQGSSLAPPTASSNGDSRMYRKMYSSEFFSKMQSKALDRWADVEEKSGEKLLQENGLLFYGEDTGETVEGSVEGARQVMEKLGLPHKYYATGDEIADAYPALEGCRGKPYSGVCEDTAGHIRASKACNAMARGAGDKCNVMLNSKIVSLDTADVNGVKAVTENGETILADNAVISCGPWTNSVLKSAQLPELNLEVWRVQWAHYEVSSDVAGSIPQAFHFRKESGIDGGLYYVFPSSASESVQNGGKSYVKVGVDFPTGEALTDMSTFEYDGSKDVLKLIDEWVKEHLPAVGDRIDSYCHPYTMTSDSYFVMDKVADNVALFSGGSGRAFKFGPLLGDCMTALLTGEEAPVDLTPFSATRPEITKSPSAAVGNSVVA</sequence>
<dbReference type="InterPro" id="IPR036188">
    <property type="entry name" value="FAD/NAD-bd_sf"/>
</dbReference>
<dbReference type="InterPro" id="IPR045170">
    <property type="entry name" value="MTOX"/>
</dbReference>
<dbReference type="Gene3D" id="3.50.50.60">
    <property type="entry name" value="FAD/NAD(P)-binding domain"/>
    <property type="match status" value="1"/>
</dbReference>
<dbReference type="AlphaFoldDB" id="B8LDG9"/>
<reference evidence="7 8" key="1">
    <citation type="journal article" date="2004" name="Science">
        <title>The genome of the diatom Thalassiosira pseudonana: ecology, evolution, and metabolism.</title>
        <authorList>
            <person name="Armbrust E.V."/>
            <person name="Berges J.A."/>
            <person name="Bowler C."/>
            <person name="Green B.R."/>
            <person name="Martinez D."/>
            <person name="Putnam N.H."/>
            <person name="Zhou S."/>
            <person name="Allen A.E."/>
            <person name="Apt K.E."/>
            <person name="Bechner M."/>
            <person name="Brzezinski M.A."/>
            <person name="Chaal B.K."/>
            <person name="Chiovitti A."/>
            <person name="Davis A.K."/>
            <person name="Demarest M.S."/>
            <person name="Detter J.C."/>
            <person name="Glavina T."/>
            <person name="Goodstein D."/>
            <person name="Hadi M.Z."/>
            <person name="Hellsten U."/>
            <person name="Hildebrand M."/>
            <person name="Jenkins B.D."/>
            <person name="Jurka J."/>
            <person name="Kapitonov V.V."/>
            <person name="Kroger N."/>
            <person name="Lau W.W."/>
            <person name="Lane T.W."/>
            <person name="Larimer F.W."/>
            <person name="Lippmeier J.C."/>
            <person name="Lucas S."/>
            <person name="Medina M."/>
            <person name="Montsant A."/>
            <person name="Obornik M."/>
            <person name="Parker M.S."/>
            <person name="Palenik B."/>
            <person name="Pazour G.J."/>
            <person name="Richardson P.M."/>
            <person name="Rynearson T.A."/>
            <person name="Saito M.A."/>
            <person name="Schwartz D.C."/>
            <person name="Thamatrakoln K."/>
            <person name="Valentin K."/>
            <person name="Vardi A."/>
            <person name="Wilkerson F.P."/>
            <person name="Rokhsar D.S."/>
        </authorList>
    </citation>
    <scope>NUCLEOTIDE SEQUENCE [LARGE SCALE GENOMIC DNA]</scope>
    <source>
        <strain evidence="7 8">CCMP1335</strain>
    </source>
</reference>
<dbReference type="PaxDb" id="35128-Thaps38272"/>
<dbReference type="Gene3D" id="3.30.9.10">
    <property type="entry name" value="D-Amino Acid Oxidase, subunit A, domain 2"/>
    <property type="match status" value="1"/>
</dbReference>
<dbReference type="EC" id="1.5.3.1" evidence="7"/>
<dbReference type="PANTHER" id="PTHR10961">
    <property type="entry name" value="PEROXISOMAL SARCOSINE OXIDASE"/>
    <property type="match status" value="1"/>
</dbReference>
<dbReference type="eggNOG" id="KOG2820">
    <property type="taxonomic scope" value="Eukaryota"/>
</dbReference>
<dbReference type="SUPFAM" id="SSF51905">
    <property type="entry name" value="FAD/NAD(P)-binding domain"/>
    <property type="match status" value="1"/>
</dbReference>
<dbReference type="Proteomes" id="UP000001449">
    <property type="component" value="Unassembled WGS sequence"/>
</dbReference>
<dbReference type="GO" id="GO:0008115">
    <property type="term" value="F:sarcosine oxidase activity"/>
    <property type="evidence" value="ECO:0000318"/>
    <property type="project" value="GO_Central"/>
</dbReference>
<accession>B8LDG9</accession>
<dbReference type="EC" id="1.-.-.-" evidence="7"/>
<proteinExistence type="inferred from homology"/>
<feature type="non-terminal residue" evidence="7">
    <location>
        <position position="1"/>
    </location>
</feature>
<name>B8LDG9_THAPS</name>
<dbReference type="OMA" id="FPSMWFQ"/>
<keyword evidence="8" id="KW-1185">Reference proteome</keyword>
<evidence type="ECO:0000256" key="3">
    <source>
        <dbReference type="ARBA" id="ARBA00022630"/>
    </source>
</evidence>
<gene>
    <name evidence="7" type="ORF">THAPSDRAFT_38272</name>
</gene>
<comment type="similarity">
    <text evidence="2">Belongs to the MSOX/MTOX family.</text>
</comment>
<evidence type="ECO:0000256" key="2">
    <source>
        <dbReference type="ARBA" id="ARBA00010989"/>
    </source>
</evidence>